<proteinExistence type="predicted"/>
<organism evidence="2 3">
    <name type="scientific">Beta vulgaris subsp. vulgaris</name>
    <name type="common">Beet</name>
    <dbReference type="NCBI Taxonomy" id="3555"/>
    <lineage>
        <taxon>Eukaryota</taxon>
        <taxon>Viridiplantae</taxon>
        <taxon>Streptophyta</taxon>
        <taxon>Embryophyta</taxon>
        <taxon>Tracheophyta</taxon>
        <taxon>Spermatophyta</taxon>
        <taxon>Magnoliopsida</taxon>
        <taxon>eudicotyledons</taxon>
        <taxon>Gunneridae</taxon>
        <taxon>Pentapetalae</taxon>
        <taxon>Caryophyllales</taxon>
        <taxon>Chenopodiaceae</taxon>
        <taxon>Betoideae</taxon>
        <taxon>Beta</taxon>
    </lineage>
</organism>
<protein>
    <submittedName>
        <fullName evidence="2">Uncharacterized protein</fullName>
    </submittedName>
</protein>
<gene>
    <name evidence="2" type="ORF">BVRB_2g031630</name>
</gene>
<feature type="transmembrane region" description="Helical" evidence="1">
    <location>
        <begin position="15"/>
        <end position="33"/>
    </location>
</feature>
<name>A0A0J8D1F2_BETVV</name>
<dbReference type="AlphaFoldDB" id="A0A0J8D1F2"/>
<evidence type="ECO:0000313" key="3">
    <source>
        <dbReference type="Proteomes" id="UP000035740"/>
    </source>
</evidence>
<reference evidence="2 3" key="1">
    <citation type="journal article" date="2014" name="Nature">
        <title>The genome of the recently domesticated crop plant sugar beet (Beta vulgaris).</title>
        <authorList>
            <person name="Dohm J.C."/>
            <person name="Minoche A.E."/>
            <person name="Holtgrawe D."/>
            <person name="Capella-Gutierrez S."/>
            <person name="Zakrzewski F."/>
            <person name="Tafer H."/>
            <person name="Rupp O."/>
            <person name="Sorensen T.R."/>
            <person name="Stracke R."/>
            <person name="Reinhardt R."/>
            <person name="Goesmann A."/>
            <person name="Kraft T."/>
            <person name="Schulz B."/>
            <person name="Stadler P.F."/>
            <person name="Schmidt T."/>
            <person name="Gabaldon T."/>
            <person name="Lehrach H."/>
            <person name="Weisshaar B."/>
            <person name="Himmelbauer H."/>
        </authorList>
    </citation>
    <scope>NUCLEOTIDE SEQUENCE [LARGE SCALE GENOMIC DNA]</scope>
    <source>
        <tissue evidence="2">Taproot</tissue>
    </source>
</reference>
<keyword evidence="1" id="KW-0472">Membrane</keyword>
<keyword evidence="3" id="KW-1185">Reference proteome</keyword>
<accession>A0A0J8D1F2</accession>
<dbReference type="Proteomes" id="UP000035740">
    <property type="component" value="Chromosome 2"/>
</dbReference>
<sequence length="73" mass="8071">MLYVLYHHLIHTSQFLLHAIICQLTVVCCVLPLLLCAVATADCCMFAAVVAGLFVLLDQEMHNEELLPDLSGE</sequence>
<keyword evidence="1" id="KW-1133">Transmembrane helix</keyword>
<dbReference type="Gramene" id="KMT18134">
    <property type="protein sequence ID" value="KMT18134"/>
    <property type="gene ID" value="BVRB_2g031630"/>
</dbReference>
<evidence type="ECO:0000313" key="2">
    <source>
        <dbReference type="EMBL" id="KMT18134.1"/>
    </source>
</evidence>
<dbReference type="EMBL" id="KQ090038">
    <property type="protein sequence ID" value="KMT18134.1"/>
    <property type="molecule type" value="Genomic_DNA"/>
</dbReference>
<evidence type="ECO:0000256" key="1">
    <source>
        <dbReference type="SAM" id="Phobius"/>
    </source>
</evidence>
<keyword evidence="1" id="KW-0812">Transmembrane</keyword>